<reference evidence="2 3" key="1">
    <citation type="submission" date="2018-08" db="EMBL/GenBank/DDBJ databases">
        <title>Sequencing the genomes of 1000 actinobacteria strains.</title>
        <authorList>
            <person name="Klenk H.-P."/>
        </authorList>
    </citation>
    <scope>NUCLEOTIDE SEQUENCE [LARGE SCALE GENOMIC DNA]</scope>
    <source>
        <strain evidence="2 3">DSM 43927</strain>
    </source>
</reference>
<evidence type="ECO:0000313" key="3">
    <source>
        <dbReference type="Proteomes" id="UP000256661"/>
    </source>
</evidence>
<keyword evidence="3" id="KW-1185">Reference proteome</keyword>
<keyword evidence="2" id="KW-0503">Monooxygenase</keyword>
<dbReference type="SUPFAM" id="SSF54909">
    <property type="entry name" value="Dimeric alpha+beta barrel"/>
    <property type="match status" value="1"/>
</dbReference>
<feature type="domain" description="ABM" evidence="1">
    <location>
        <begin position="2"/>
        <end position="90"/>
    </location>
</feature>
<accession>A0A3D9STD4</accession>
<dbReference type="AlphaFoldDB" id="A0A3D9STD4"/>
<proteinExistence type="predicted"/>
<evidence type="ECO:0000313" key="2">
    <source>
        <dbReference type="EMBL" id="REE99058.1"/>
    </source>
</evidence>
<dbReference type="EMBL" id="QTTT01000001">
    <property type="protein sequence ID" value="REE99058.1"/>
    <property type="molecule type" value="Genomic_DNA"/>
</dbReference>
<sequence>MFFCVNRIRVKGSTETYERVYREGSDFMATLPGHVRHKLLRSLREPDVYISVAEWRDEDAYRSMCAVPRVREIFDQVADIIDLENHECEVVYEGGEAP</sequence>
<dbReference type="Gene3D" id="3.30.70.100">
    <property type="match status" value="1"/>
</dbReference>
<gene>
    <name evidence="2" type="ORF">DFJ69_4563</name>
</gene>
<dbReference type="InterPro" id="IPR011008">
    <property type="entry name" value="Dimeric_a/b-barrel"/>
</dbReference>
<dbReference type="Pfam" id="PF03992">
    <property type="entry name" value="ABM"/>
    <property type="match status" value="1"/>
</dbReference>
<dbReference type="GO" id="GO:0004497">
    <property type="term" value="F:monooxygenase activity"/>
    <property type="evidence" value="ECO:0007669"/>
    <property type="project" value="UniProtKB-KW"/>
</dbReference>
<protein>
    <submittedName>
        <fullName evidence="2">Antibiotic biosynthesis monooxygenase</fullName>
    </submittedName>
</protein>
<comment type="caution">
    <text evidence="2">The sequence shown here is derived from an EMBL/GenBank/DDBJ whole genome shotgun (WGS) entry which is preliminary data.</text>
</comment>
<dbReference type="Proteomes" id="UP000256661">
    <property type="component" value="Unassembled WGS sequence"/>
</dbReference>
<organism evidence="2 3">
    <name type="scientific">Thermomonospora umbrina</name>
    <dbReference type="NCBI Taxonomy" id="111806"/>
    <lineage>
        <taxon>Bacteria</taxon>
        <taxon>Bacillati</taxon>
        <taxon>Actinomycetota</taxon>
        <taxon>Actinomycetes</taxon>
        <taxon>Streptosporangiales</taxon>
        <taxon>Thermomonosporaceae</taxon>
        <taxon>Thermomonospora</taxon>
    </lineage>
</organism>
<name>A0A3D9STD4_9ACTN</name>
<dbReference type="InterPro" id="IPR007138">
    <property type="entry name" value="ABM_dom"/>
</dbReference>
<keyword evidence="2" id="KW-0560">Oxidoreductase</keyword>
<evidence type="ECO:0000259" key="1">
    <source>
        <dbReference type="PROSITE" id="PS51725"/>
    </source>
</evidence>
<dbReference type="PROSITE" id="PS51725">
    <property type="entry name" value="ABM"/>
    <property type="match status" value="1"/>
</dbReference>